<dbReference type="AlphaFoldDB" id="A0A6J4M4P9"/>
<evidence type="ECO:0000313" key="2">
    <source>
        <dbReference type="EMBL" id="CAA9348525.1"/>
    </source>
</evidence>
<dbReference type="EMBL" id="CADCUC010000460">
    <property type="protein sequence ID" value="CAA9348525.1"/>
    <property type="molecule type" value="Genomic_DNA"/>
</dbReference>
<organism evidence="2">
    <name type="scientific">uncultured Microvirga sp</name>
    <dbReference type="NCBI Taxonomy" id="412392"/>
    <lineage>
        <taxon>Bacteria</taxon>
        <taxon>Pseudomonadati</taxon>
        <taxon>Pseudomonadota</taxon>
        <taxon>Alphaproteobacteria</taxon>
        <taxon>Hyphomicrobiales</taxon>
        <taxon>Methylobacteriaceae</taxon>
        <taxon>Microvirga</taxon>
        <taxon>environmental samples</taxon>
    </lineage>
</organism>
<gene>
    <name evidence="2" type="ORF">AVDCRST_MAG90-2343</name>
</gene>
<accession>A0A6J4M4P9</accession>
<feature type="compositionally biased region" description="Polar residues" evidence="1">
    <location>
        <begin position="1"/>
        <end position="17"/>
    </location>
</feature>
<feature type="non-terminal residue" evidence="2">
    <location>
        <position position="89"/>
    </location>
</feature>
<feature type="compositionally biased region" description="Low complexity" evidence="1">
    <location>
        <begin position="53"/>
        <end position="80"/>
    </location>
</feature>
<proteinExistence type="predicted"/>
<protein>
    <submittedName>
        <fullName evidence="2">Uncharacterized protein</fullName>
    </submittedName>
</protein>
<feature type="non-terminal residue" evidence="2">
    <location>
        <position position="1"/>
    </location>
</feature>
<sequence>WTRLRSASTWKCSAPTDSMSARSTGSRGSGSSSPGPIRAPRGSTASCISTWWPRSTARCASPARPRRPATNGAPRASAVRSRPRPPTRS</sequence>
<reference evidence="2" key="1">
    <citation type="submission" date="2020-02" db="EMBL/GenBank/DDBJ databases">
        <authorList>
            <person name="Meier V. D."/>
        </authorList>
    </citation>
    <scope>NUCLEOTIDE SEQUENCE</scope>
    <source>
        <strain evidence="2">AVDCRST_MAG90</strain>
    </source>
</reference>
<feature type="compositionally biased region" description="Low complexity" evidence="1">
    <location>
        <begin position="18"/>
        <end position="43"/>
    </location>
</feature>
<feature type="region of interest" description="Disordered" evidence="1">
    <location>
        <begin position="1"/>
        <end position="89"/>
    </location>
</feature>
<evidence type="ECO:0000256" key="1">
    <source>
        <dbReference type="SAM" id="MobiDB-lite"/>
    </source>
</evidence>
<name>A0A6J4M4P9_9HYPH</name>